<dbReference type="InterPro" id="IPR054597">
    <property type="entry name" value="FeeM_cat"/>
</dbReference>
<sequence>MNDHVAPIPTLTAGYDLAGRELPRAPRSSRGGEPLRVRRIQPGEPLGDVQRLRREVYFQEQGKNDKQHSRRVSDGLDTSGTVVVVEEGRLAVATLRLHDFGSPAVQVEYGSLFQIDRFARTWPLERVAVCTRFAVQAERRAKAVVDALVEETYHHAHEHGIQFGLIACQPFLHGVFEHYGFREYLPPVVLPSGLALLRMGLVVDAAVLLRECDSPLLPLVRNPVAGNAAQGWLTRTFPEKSSAL</sequence>
<dbReference type="RefSeq" id="WP_310093109.1">
    <property type="nucleotide sequence ID" value="NZ_JAVDTT010000002.1"/>
</dbReference>
<feature type="domain" description="N-acyl amino acid synthase FeeM catalytic core" evidence="2">
    <location>
        <begin position="48"/>
        <end position="186"/>
    </location>
</feature>
<dbReference type="Gene3D" id="3.40.630.30">
    <property type="match status" value="1"/>
</dbReference>
<evidence type="ECO:0000313" key="4">
    <source>
        <dbReference type="Proteomes" id="UP001254759"/>
    </source>
</evidence>
<comment type="caution">
    <text evidence="3">The sequence shown here is derived from an EMBL/GenBank/DDBJ whole genome shotgun (WGS) entry which is preliminary data.</text>
</comment>
<dbReference type="SUPFAM" id="SSF55729">
    <property type="entry name" value="Acyl-CoA N-acyltransferases (Nat)"/>
    <property type="match status" value="1"/>
</dbReference>
<proteinExistence type="predicted"/>
<protein>
    <submittedName>
        <fullName evidence="3">GNAT family N-acyltransferase</fullName>
    </submittedName>
</protein>
<dbReference type="Proteomes" id="UP001254759">
    <property type="component" value="Unassembled WGS sequence"/>
</dbReference>
<dbReference type="InterPro" id="IPR016181">
    <property type="entry name" value="Acyl_CoA_acyltransferase"/>
</dbReference>
<evidence type="ECO:0000256" key="1">
    <source>
        <dbReference type="SAM" id="MobiDB-lite"/>
    </source>
</evidence>
<organism evidence="3 4">
    <name type="scientific">Pseudoxanthomonas sacheonensis</name>
    <dbReference type="NCBI Taxonomy" id="443615"/>
    <lineage>
        <taxon>Bacteria</taxon>
        <taxon>Pseudomonadati</taxon>
        <taxon>Pseudomonadota</taxon>
        <taxon>Gammaproteobacteria</taxon>
        <taxon>Lysobacterales</taxon>
        <taxon>Lysobacteraceae</taxon>
        <taxon>Pseudoxanthomonas</taxon>
    </lineage>
</organism>
<evidence type="ECO:0000313" key="3">
    <source>
        <dbReference type="EMBL" id="MDR6841898.1"/>
    </source>
</evidence>
<accession>A0ABU1RT04</accession>
<name>A0ABU1RT04_9GAMM</name>
<gene>
    <name evidence="3" type="ORF">J2W94_002183</name>
</gene>
<evidence type="ECO:0000259" key="2">
    <source>
        <dbReference type="Pfam" id="PF21926"/>
    </source>
</evidence>
<feature type="region of interest" description="Disordered" evidence="1">
    <location>
        <begin position="20"/>
        <end position="42"/>
    </location>
</feature>
<keyword evidence="4" id="KW-1185">Reference proteome</keyword>
<reference evidence="3 4" key="1">
    <citation type="submission" date="2023-07" db="EMBL/GenBank/DDBJ databases">
        <title>Sorghum-associated microbial communities from plants grown in Nebraska, USA.</title>
        <authorList>
            <person name="Schachtman D."/>
        </authorList>
    </citation>
    <scope>NUCLEOTIDE SEQUENCE [LARGE SCALE GENOMIC DNA]</scope>
    <source>
        <strain evidence="3 4">BE107</strain>
    </source>
</reference>
<dbReference type="Pfam" id="PF21926">
    <property type="entry name" value="FeeM"/>
    <property type="match status" value="1"/>
</dbReference>
<dbReference type="EMBL" id="JAVDTT010000002">
    <property type="protein sequence ID" value="MDR6841898.1"/>
    <property type="molecule type" value="Genomic_DNA"/>
</dbReference>